<sequence>VLCVIVGCADEVSEPEYIVSPYTEQTMEFFDRCGSESWPNRLETVEIDGQRCILKKQTRTLIYIFLQSYTISSIPEQLVQGIEFDKLIMVPNDRDKIAQFDPRVLEKILCVFGTICADTLVFSDLSLDGSGSESKSQRMGRSVGSFWGKETPELAPATPRCILSIKTLLIQKSTLPTISWLQKRLDLSQCQVNLVIVGKLQLENLELLDCFGARYIEALTLEGFKRLGSLDSKLFREGPLPSELRIWTTRPIFPKISEWIAGSIISKEWKLLVVPMQVWKELMKPGELPKHFTAAELTVYIPQYGMFTELKNRTLPTMGDDNIATVKSLTFKFHTRYELMFAPKMMGIIDWISRYFRGLEKLIVWGAPGDDGFTCVRGNQVEITTNPTLKSIWVNGVHVSSNYQSNKESILCFSLEAWDLCRSGKLANELAQIDLSQLSPEQQATVMNRERVVGNNNDFCPLCLFTVADLKATNANTEMCILDSPKHPFCTGCLNNLITQSAGHITCPICRESHRLPLAKKKIGKNNQGAFVLKSPASSSVMSFPRPTLAEMLLGV</sequence>
<reference evidence="3 4" key="1">
    <citation type="submission" date="2016-02" db="EMBL/GenBank/DDBJ databases">
        <title>Discovery of a natural microsporidian pathogen with a broad tissue tropism in Caenorhabditis elegans.</title>
        <authorList>
            <person name="Luallen R.J."/>
            <person name="Reinke A.W."/>
            <person name="Tong L."/>
            <person name="Botts M.R."/>
            <person name="Felix M.-A."/>
            <person name="Troemel E.R."/>
        </authorList>
    </citation>
    <scope>NUCLEOTIDE SEQUENCE [LARGE SCALE GENOMIC DNA]</scope>
    <source>
        <strain evidence="3 4">JUm2807</strain>
    </source>
</reference>
<dbReference type="AlphaFoldDB" id="A0A177EED9"/>
<keyword evidence="1" id="KW-0479">Metal-binding</keyword>
<dbReference type="RefSeq" id="XP_067544428.1">
    <property type="nucleotide sequence ID" value="XM_067688331.1"/>
</dbReference>
<proteinExistence type="predicted"/>
<dbReference type="GeneID" id="93647263"/>
<keyword evidence="1" id="KW-0863">Zinc-finger</keyword>
<dbReference type="EMBL" id="LTDL01000040">
    <property type="protein sequence ID" value="OAG29780.1"/>
    <property type="molecule type" value="Genomic_DNA"/>
</dbReference>
<dbReference type="Proteomes" id="UP000185944">
    <property type="component" value="Unassembled WGS sequence"/>
</dbReference>
<dbReference type="PROSITE" id="PS50089">
    <property type="entry name" value="ZF_RING_2"/>
    <property type="match status" value="1"/>
</dbReference>
<protein>
    <recommendedName>
        <fullName evidence="2">RING-type domain-containing protein</fullName>
    </recommendedName>
</protein>
<evidence type="ECO:0000259" key="2">
    <source>
        <dbReference type="PROSITE" id="PS50089"/>
    </source>
</evidence>
<feature type="domain" description="RING-type" evidence="2">
    <location>
        <begin position="460"/>
        <end position="511"/>
    </location>
</feature>
<dbReference type="GO" id="GO:0008270">
    <property type="term" value="F:zinc ion binding"/>
    <property type="evidence" value="ECO:0007669"/>
    <property type="project" value="UniProtKB-KW"/>
</dbReference>
<keyword evidence="1" id="KW-0862">Zinc</keyword>
<dbReference type="SUPFAM" id="SSF57850">
    <property type="entry name" value="RING/U-box"/>
    <property type="match status" value="1"/>
</dbReference>
<evidence type="ECO:0000313" key="3">
    <source>
        <dbReference type="EMBL" id="OAG29780.1"/>
    </source>
</evidence>
<evidence type="ECO:0000256" key="1">
    <source>
        <dbReference type="PROSITE-ProRule" id="PRU00175"/>
    </source>
</evidence>
<dbReference type="InterPro" id="IPR013083">
    <property type="entry name" value="Znf_RING/FYVE/PHD"/>
</dbReference>
<dbReference type="VEuPathDB" id="MicrosporidiaDB:NEDG_00913"/>
<evidence type="ECO:0000313" key="4">
    <source>
        <dbReference type="Proteomes" id="UP000185944"/>
    </source>
</evidence>
<accession>A0A177EED9</accession>
<name>A0A177EED9_9MICR</name>
<dbReference type="InterPro" id="IPR001841">
    <property type="entry name" value="Znf_RING"/>
</dbReference>
<dbReference type="Gene3D" id="3.30.40.10">
    <property type="entry name" value="Zinc/RING finger domain, C3HC4 (zinc finger)"/>
    <property type="match status" value="1"/>
</dbReference>
<keyword evidence="4" id="KW-1185">Reference proteome</keyword>
<feature type="non-terminal residue" evidence="3">
    <location>
        <position position="1"/>
    </location>
</feature>
<gene>
    <name evidence="3" type="ORF">NEDG_00913</name>
</gene>
<comment type="caution">
    <text evidence="3">The sequence shown here is derived from an EMBL/GenBank/DDBJ whole genome shotgun (WGS) entry which is preliminary data.</text>
</comment>
<organism evidence="3 4">
    <name type="scientific">Nematocida displodere</name>
    <dbReference type="NCBI Taxonomy" id="1805483"/>
    <lineage>
        <taxon>Eukaryota</taxon>
        <taxon>Fungi</taxon>
        <taxon>Fungi incertae sedis</taxon>
        <taxon>Microsporidia</taxon>
        <taxon>Nematocida</taxon>
    </lineage>
</organism>